<feature type="compositionally biased region" description="Acidic residues" evidence="1">
    <location>
        <begin position="1"/>
        <end position="18"/>
    </location>
</feature>
<name>A0A9C6T5Z9_ARADU</name>
<dbReference type="KEGG" id="adu:127740661"/>
<feature type="region of interest" description="Disordered" evidence="1">
    <location>
        <begin position="1"/>
        <end position="22"/>
    </location>
</feature>
<gene>
    <name evidence="4" type="primary">LOC127740661</name>
</gene>
<dbReference type="Pfam" id="PF22936">
    <property type="entry name" value="Pol_BBD"/>
    <property type="match status" value="1"/>
</dbReference>
<dbReference type="Proteomes" id="UP000515211">
    <property type="component" value="Chromosome 1"/>
</dbReference>
<evidence type="ECO:0000313" key="4">
    <source>
        <dbReference type="RefSeq" id="XP_052107961.1"/>
    </source>
</evidence>
<dbReference type="RefSeq" id="XP_052107961.1">
    <property type="nucleotide sequence ID" value="XM_052252001.1"/>
</dbReference>
<feature type="domain" description="Retrovirus-related Pol polyprotein from transposon TNT 1-94-like beta-barrel" evidence="2">
    <location>
        <begin position="45"/>
        <end position="121"/>
    </location>
</feature>
<keyword evidence="3" id="KW-1185">Reference proteome</keyword>
<dbReference type="AlphaFoldDB" id="A0A9C6T5Z9"/>
<protein>
    <submittedName>
        <fullName evidence="4">Uncharacterized protein LOC127740661</fullName>
    </submittedName>
</protein>
<evidence type="ECO:0000259" key="2">
    <source>
        <dbReference type="Pfam" id="PF22936"/>
    </source>
</evidence>
<sequence length="142" mass="16019">MATWEDLENDSDDDDEESETKSQHCLMANEIDQVCLASKKKENMWYMDSGCSRHMTGKTTFFIKLDEYDGGLVTFGDDAKEKIVAVGKVGKNFSSCINDVLLVNGLKHNLLSVSQLCDLGFDVIFKKFGRDKKKWHNGRAVV</sequence>
<reference evidence="3" key="1">
    <citation type="journal article" date="2016" name="Nat. Genet.">
        <title>The genome sequences of Arachis duranensis and Arachis ipaensis, the diploid ancestors of cultivated peanut.</title>
        <authorList>
            <person name="Bertioli D.J."/>
            <person name="Cannon S.B."/>
            <person name="Froenicke L."/>
            <person name="Huang G."/>
            <person name="Farmer A.D."/>
            <person name="Cannon E.K."/>
            <person name="Liu X."/>
            <person name="Gao D."/>
            <person name="Clevenger J."/>
            <person name="Dash S."/>
            <person name="Ren L."/>
            <person name="Moretzsohn M.C."/>
            <person name="Shirasawa K."/>
            <person name="Huang W."/>
            <person name="Vidigal B."/>
            <person name="Abernathy B."/>
            <person name="Chu Y."/>
            <person name="Niederhuth C.E."/>
            <person name="Umale P."/>
            <person name="Araujo A.C."/>
            <person name="Kozik A."/>
            <person name="Kim K.D."/>
            <person name="Burow M.D."/>
            <person name="Varshney R.K."/>
            <person name="Wang X."/>
            <person name="Zhang X."/>
            <person name="Barkley N."/>
            <person name="Guimaraes P.M."/>
            <person name="Isobe S."/>
            <person name="Guo B."/>
            <person name="Liao B."/>
            <person name="Stalker H.T."/>
            <person name="Schmitz R.J."/>
            <person name="Scheffler B.E."/>
            <person name="Leal-Bertioli S.C."/>
            <person name="Xun X."/>
            <person name="Jackson S.A."/>
            <person name="Michelmore R."/>
            <person name="Ozias-Akins P."/>
        </authorList>
    </citation>
    <scope>NUCLEOTIDE SEQUENCE [LARGE SCALE GENOMIC DNA]</scope>
    <source>
        <strain evidence="3">cv. V14167</strain>
    </source>
</reference>
<dbReference type="InterPro" id="IPR054722">
    <property type="entry name" value="PolX-like_BBD"/>
</dbReference>
<proteinExistence type="predicted"/>
<evidence type="ECO:0000313" key="3">
    <source>
        <dbReference type="Proteomes" id="UP000515211"/>
    </source>
</evidence>
<accession>A0A9C6T5Z9</accession>
<organism evidence="3 4">
    <name type="scientific">Arachis duranensis</name>
    <name type="common">Wild peanut</name>
    <dbReference type="NCBI Taxonomy" id="130453"/>
    <lineage>
        <taxon>Eukaryota</taxon>
        <taxon>Viridiplantae</taxon>
        <taxon>Streptophyta</taxon>
        <taxon>Embryophyta</taxon>
        <taxon>Tracheophyta</taxon>
        <taxon>Spermatophyta</taxon>
        <taxon>Magnoliopsida</taxon>
        <taxon>eudicotyledons</taxon>
        <taxon>Gunneridae</taxon>
        <taxon>Pentapetalae</taxon>
        <taxon>rosids</taxon>
        <taxon>fabids</taxon>
        <taxon>Fabales</taxon>
        <taxon>Fabaceae</taxon>
        <taxon>Papilionoideae</taxon>
        <taxon>50 kb inversion clade</taxon>
        <taxon>dalbergioids sensu lato</taxon>
        <taxon>Dalbergieae</taxon>
        <taxon>Pterocarpus clade</taxon>
        <taxon>Arachis</taxon>
    </lineage>
</organism>
<reference evidence="4" key="2">
    <citation type="submission" date="2025-08" db="UniProtKB">
        <authorList>
            <consortium name="RefSeq"/>
        </authorList>
    </citation>
    <scope>IDENTIFICATION</scope>
    <source>
        <tissue evidence="4">Whole plant</tissue>
    </source>
</reference>
<evidence type="ECO:0000256" key="1">
    <source>
        <dbReference type="SAM" id="MobiDB-lite"/>
    </source>
</evidence>
<dbReference type="GeneID" id="127740661"/>